<protein>
    <submittedName>
        <fullName evidence="1">Uncharacterized protein</fullName>
    </submittedName>
</protein>
<comment type="caution">
    <text evidence="1">The sequence shown here is derived from an EMBL/GenBank/DDBJ whole genome shotgun (WGS) entry which is preliminary data.</text>
</comment>
<accession>A0A7J8IM92</accession>
<evidence type="ECO:0000313" key="2">
    <source>
        <dbReference type="Proteomes" id="UP000593571"/>
    </source>
</evidence>
<dbReference type="PROSITE" id="PS51257">
    <property type="entry name" value="PROKAR_LIPOPROTEIN"/>
    <property type="match status" value="1"/>
</dbReference>
<sequence>MGRGPGAVKGGLFCGQGVSGCWLAGVPGWLQSSLLARSQPGRTGLSERGTGPGCAPESTAAHELLLLCSRQEVLKEHLEKVLICEWKNWGTSPYHTFLDLFQLLEETINSVQDIGPPVTSQVQAMVLERFLRFLER</sequence>
<organism evidence="1 2">
    <name type="scientific">Rousettus aegyptiacus</name>
    <name type="common">Egyptian fruit bat</name>
    <name type="synonym">Pteropus aegyptiacus</name>
    <dbReference type="NCBI Taxonomy" id="9407"/>
    <lineage>
        <taxon>Eukaryota</taxon>
        <taxon>Metazoa</taxon>
        <taxon>Chordata</taxon>
        <taxon>Craniata</taxon>
        <taxon>Vertebrata</taxon>
        <taxon>Euteleostomi</taxon>
        <taxon>Mammalia</taxon>
        <taxon>Eutheria</taxon>
        <taxon>Laurasiatheria</taxon>
        <taxon>Chiroptera</taxon>
        <taxon>Yinpterochiroptera</taxon>
        <taxon>Pteropodoidea</taxon>
        <taxon>Pteropodidae</taxon>
        <taxon>Rousettinae</taxon>
        <taxon>Rousettus</taxon>
    </lineage>
</organism>
<proteinExistence type="predicted"/>
<dbReference type="AlphaFoldDB" id="A0A7J8IM92"/>
<keyword evidence="2" id="KW-1185">Reference proteome</keyword>
<dbReference type="Proteomes" id="UP000593571">
    <property type="component" value="Unassembled WGS sequence"/>
</dbReference>
<gene>
    <name evidence="1" type="ORF">HJG63_010842</name>
</gene>
<evidence type="ECO:0000313" key="1">
    <source>
        <dbReference type="EMBL" id="KAF6485713.1"/>
    </source>
</evidence>
<name>A0A7J8IM92_ROUAE</name>
<dbReference type="EMBL" id="JACASE010000003">
    <property type="protein sequence ID" value="KAF6485713.1"/>
    <property type="molecule type" value="Genomic_DNA"/>
</dbReference>
<reference evidence="1 2" key="1">
    <citation type="journal article" date="2020" name="Nature">
        <title>Six reference-quality genomes reveal evolution of bat adaptations.</title>
        <authorList>
            <person name="Jebb D."/>
            <person name="Huang Z."/>
            <person name="Pippel M."/>
            <person name="Hughes G.M."/>
            <person name="Lavrichenko K."/>
            <person name="Devanna P."/>
            <person name="Winkler S."/>
            <person name="Jermiin L.S."/>
            <person name="Skirmuntt E.C."/>
            <person name="Katzourakis A."/>
            <person name="Burkitt-Gray L."/>
            <person name="Ray D.A."/>
            <person name="Sullivan K.A.M."/>
            <person name="Roscito J.G."/>
            <person name="Kirilenko B.M."/>
            <person name="Davalos L.M."/>
            <person name="Corthals A.P."/>
            <person name="Power M.L."/>
            <person name="Jones G."/>
            <person name="Ransome R.D."/>
            <person name="Dechmann D.K.N."/>
            <person name="Locatelli A.G."/>
            <person name="Puechmaille S.J."/>
            <person name="Fedrigo O."/>
            <person name="Jarvis E.D."/>
            <person name="Hiller M."/>
            <person name="Vernes S.C."/>
            <person name="Myers E.W."/>
            <person name="Teeling E.C."/>
        </authorList>
    </citation>
    <scope>NUCLEOTIDE SEQUENCE [LARGE SCALE GENOMIC DNA]</scope>
    <source>
        <strain evidence="1">MRouAeg1</strain>
        <tissue evidence="1">Muscle</tissue>
    </source>
</reference>